<dbReference type="RefSeq" id="WP_202766392.1">
    <property type="nucleotide sequence ID" value="NZ_JAESWA010000017.1"/>
</dbReference>
<organism evidence="3 4">
    <name type="scientific">Clostridium paridis</name>
    <dbReference type="NCBI Taxonomy" id="2803863"/>
    <lineage>
        <taxon>Bacteria</taxon>
        <taxon>Bacillati</taxon>
        <taxon>Bacillota</taxon>
        <taxon>Clostridia</taxon>
        <taxon>Eubacteriales</taxon>
        <taxon>Clostridiaceae</taxon>
        <taxon>Clostridium</taxon>
    </lineage>
</organism>
<proteinExistence type="predicted"/>
<evidence type="ECO:0000256" key="1">
    <source>
        <dbReference type="SAM" id="MobiDB-lite"/>
    </source>
</evidence>
<feature type="transmembrane region" description="Helical" evidence="2">
    <location>
        <begin position="21"/>
        <end position="39"/>
    </location>
</feature>
<dbReference type="AlphaFoldDB" id="A0A937K3Z7"/>
<gene>
    <name evidence="3" type="primary">spoIIIAG</name>
    <name evidence="3" type="ORF">JK634_04310</name>
</gene>
<keyword evidence="2" id="KW-1133">Transmembrane helix</keyword>
<comment type="caution">
    <text evidence="3">The sequence shown here is derived from an EMBL/GenBank/DDBJ whole genome shotgun (WGS) entry which is preliminary data.</text>
</comment>
<feature type="region of interest" description="Disordered" evidence="1">
    <location>
        <begin position="48"/>
        <end position="67"/>
    </location>
</feature>
<keyword evidence="2" id="KW-0472">Membrane</keyword>
<feature type="region of interest" description="Disordered" evidence="1">
    <location>
        <begin position="106"/>
        <end position="142"/>
    </location>
</feature>
<evidence type="ECO:0000256" key="2">
    <source>
        <dbReference type="SAM" id="Phobius"/>
    </source>
</evidence>
<dbReference type="EMBL" id="JAESWA010000017">
    <property type="protein sequence ID" value="MBL4931018.1"/>
    <property type="molecule type" value="Genomic_DNA"/>
</dbReference>
<name>A0A937K3Z7_9CLOT</name>
<sequence>MNKDDFKKKILSMIKDQRMMNVIAVVIIALFALIVLSFFNKGSSSKLTLANNTSNQEKSTVKNQDDKQISTYEDAQRESLRNILQNIKGVGDVQVMMYFEGSESKVPAVDTTDQTSVTEEKDKDSGERVTNQKNSNSKVVMANNGNDPLILKTEKPKVTGIVIVAQGADSSKVKYDITKACAGLYDISMDKINVYPMK</sequence>
<feature type="compositionally biased region" description="Polar residues" evidence="1">
    <location>
        <begin position="48"/>
        <end position="58"/>
    </location>
</feature>
<keyword evidence="4" id="KW-1185">Reference proteome</keyword>
<feature type="compositionally biased region" description="Basic and acidic residues" evidence="1">
    <location>
        <begin position="118"/>
        <end position="127"/>
    </location>
</feature>
<dbReference type="Proteomes" id="UP000623681">
    <property type="component" value="Unassembled WGS sequence"/>
</dbReference>
<evidence type="ECO:0000313" key="3">
    <source>
        <dbReference type="EMBL" id="MBL4931018.1"/>
    </source>
</evidence>
<dbReference type="NCBIfam" id="TIGR02830">
    <property type="entry name" value="spore_III_AG"/>
    <property type="match status" value="1"/>
</dbReference>
<protein>
    <submittedName>
        <fullName evidence="3">Stage III sporulation protein AG</fullName>
    </submittedName>
</protein>
<accession>A0A937K3Z7</accession>
<evidence type="ECO:0000313" key="4">
    <source>
        <dbReference type="Proteomes" id="UP000623681"/>
    </source>
</evidence>
<keyword evidence="2" id="KW-0812">Transmembrane</keyword>
<reference evidence="3" key="1">
    <citation type="submission" date="2021-01" db="EMBL/GenBank/DDBJ databases">
        <title>Genome public.</title>
        <authorList>
            <person name="Liu C."/>
            <person name="Sun Q."/>
        </authorList>
    </citation>
    <scope>NUCLEOTIDE SEQUENCE</scope>
    <source>
        <strain evidence="3">YIM B02565</strain>
    </source>
</reference>
<dbReference type="InterPro" id="IPR014195">
    <property type="entry name" value="Spore_III_AG"/>
</dbReference>
<feature type="compositionally biased region" description="Polar residues" evidence="1">
    <location>
        <begin position="128"/>
        <end position="142"/>
    </location>
</feature>